<keyword evidence="9" id="KW-1185">Reference proteome</keyword>
<organism evidence="8 9">
    <name type="scientific">Folsomia candida</name>
    <name type="common">Springtail</name>
    <dbReference type="NCBI Taxonomy" id="158441"/>
    <lineage>
        <taxon>Eukaryota</taxon>
        <taxon>Metazoa</taxon>
        <taxon>Ecdysozoa</taxon>
        <taxon>Arthropoda</taxon>
        <taxon>Hexapoda</taxon>
        <taxon>Collembola</taxon>
        <taxon>Entomobryomorpha</taxon>
        <taxon>Isotomoidea</taxon>
        <taxon>Isotomidae</taxon>
        <taxon>Proisotominae</taxon>
        <taxon>Folsomia</taxon>
    </lineage>
</organism>
<comment type="caution">
    <text evidence="8">The sequence shown here is derived from an EMBL/GenBank/DDBJ whole genome shotgun (WGS) entry which is preliminary data.</text>
</comment>
<comment type="subunit">
    <text evidence="1">Self-associates forming complexes of several hundred monomers.</text>
</comment>
<dbReference type="PANTHER" id="PTHR23098:SF16">
    <property type="entry name" value="REGULATORY PROTEIN ZESTE"/>
    <property type="match status" value="1"/>
</dbReference>
<proteinExistence type="predicted"/>
<dbReference type="OrthoDB" id="3066195at2759"/>
<dbReference type="GO" id="GO:0005634">
    <property type="term" value="C:nucleus"/>
    <property type="evidence" value="ECO:0007669"/>
    <property type="project" value="TreeGrafter"/>
</dbReference>
<feature type="transmembrane region" description="Helical" evidence="6">
    <location>
        <begin position="327"/>
        <end position="345"/>
    </location>
</feature>
<evidence type="ECO:0000256" key="3">
    <source>
        <dbReference type="ARBA" id="ARBA00025466"/>
    </source>
</evidence>
<evidence type="ECO:0000313" key="9">
    <source>
        <dbReference type="Proteomes" id="UP000198287"/>
    </source>
</evidence>
<evidence type="ECO:0000256" key="4">
    <source>
        <dbReference type="SAM" id="Coils"/>
    </source>
</evidence>
<dbReference type="PANTHER" id="PTHR23098">
    <property type="entry name" value="AGAP001331-PA-RELATED"/>
    <property type="match status" value="1"/>
</dbReference>
<feature type="domain" description="Myb/SANT-like DNA-binding" evidence="7">
    <location>
        <begin position="640"/>
        <end position="715"/>
    </location>
</feature>
<name>A0A226CWS1_FOLCA</name>
<evidence type="ECO:0000256" key="1">
    <source>
        <dbReference type="ARBA" id="ARBA00011764"/>
    </source>
</evidence>
<keyword evidence="4" id="KW-0175">Coiled coil</keyword>
<protein>
    <recommendedName>
        <fullName evidence="2">Regulatory protein zeste</fullName>
    </recommendedName>
</protein>
<evidence type="ECO:0000313" key="8">
    <source>
        <dbReference type="EMBL" id="OXA37795.1"/>
    </source>
</evidence>
<dbReference type="Pfam" id="PF13873">
    <property type="entry name" value="Myb_DNA-bind_5"/>
    <property type="match status" value="1"/>
</dbReference>
<sequence length="845" mass="96615">MLLNLAAVYSVPPQQQISAFCKVGQLFFSTTIQYLFSNSLQSIEIFQEFHSHNTRSPWIIEQISNWSIKSSRYATKNLDSHGLSNRTIFLKMKFAYTNQILEVLELMRYEKPTIDFILTKFIYSIGAAANEDPHYGIFLTSSLQHVTGEFHNFARLSITTRWIFICLQNPDQVFIGCMTCQDSFVDVSWARTTGEIDSEWNFWNKVLNRGVVFMNPAPISKTFTTTCGQTHKMFSSTRSSCLVGLLENIHNSSAINKNPKELEKYDYGFSINNCYLTDMTLKSWILSRRWKKEIALTFRIYNYNYIIVVKRGHKESFRALFEPLDCFTWTGIGATCFLLLLISWLEERDNKKILEFGWSLYSVLLCQGNQDITKVSKYRSRYFWAGSFIVSALALGIFYQGELSSSLTAVEFPTIPQTLAELAESGLQILTIPNWIGNGKPVSIFLDLLESYSVSQPRQRSITLRKICNNTKIVGGYSLELAKNISDGTDIMDGANKKIQFNQRSIFAVMDDQFYNLRFGEGIALYDKFIVKQNSLHEIPIEMRECFCIRRNFLEPFISRSKARIDEAGLDQAWDILEIQRNNRYQLFQIHKSKYPASVRKQLSAWKPDKRFSNFEYVTITSMKGKMELNSVAPSSKSHRRPNFSKEECAALVSGVAQHNEALFGKFSNELTNDRKNHLWQEVLSLVNAVSGANPPRNLAEIKKEYQVLKEEVKKLESSNRISAEKPKFANLTRITASIIVSSLSTINPSELNLVSVSLSSSIDPQSVSPTARIALPSTSPLSSNEDRATTVQPKRVPKRRPETTLYSLQAKQVKLLEAQSEQLTRIGNLLEERNRIEQEKLSKM</sequence>
<comment type="function">
    <text evidence="3">Involved in transvection phenomena (= synapsis-dependent gene expression), where the synaptic pairing of chromosomes carrying genes with which zeste interacts influences the expression of these genes. Zeste binds to DNA and stimulates transcription from a nearby promoter.</text>
</comment>
<dbReference type="InterPro" id="IPR028002">
    <property type="entry name" value="Myb_DNA-bind_5"/>
</dbReference>
<evidence type="ECO:0000256" key="5">
    <source>
        <dbReference type="SAM" id="MobiDB-lite"/>
    </source>
</evidence>
<keyword evidence="6" id="KW-0812">Transmembrane</keyword>
<dbReference type="AlphaFoldDB" id="A0A226CWS1"/>
<accession>A0A226CWS1</accession>
<evidence type="ECO:0000256" key="2">
    <source>
        <dbReference type="ARBA" id="ARBA00016807"/>
    </source>
</evidence>
<reference evidence="8 9" key="1">
    <citation type="submission" date="2015-12" db="EMBL/GenBank/DDBJ databases">
        <title>The genome of Folsomia candida.</title>
        <authorList>
            <person name="Faddeeva A."/>
            <person name="Derks M.F."/>
            <person name="Anvar Y."/>
            <person name="Smit S."/>
            <person name="Van Straalen N."/>
            <person name="Roelofs D."/>
        </authorList>
    </citation>
    <scope>NUCLEOTIDE SEQUENCE [LARGE SCALE GENOMIC DNA]</scope>
    <source>
        <strain evidence="8 9">VU population</strain>
        <tissue evidence="8">Whole body</tissue>
    </source>
</reference>
<dbReference type="EMBL" id="LNIX01000052">
    <property type="protein sequence ID" value="OXA37795.1"/>
    <property type="molecule type" value="Genomic_DNA"/>
</dbReference>
<feature type="transmembrane region" description="Helical" evidence="6">
    <location>
        <begin position="382"/>
        <end position="399"/>
    </location>
</feature>
<keyword evidence="6" id="KW-1133">Transmembrane helix</keyword>
<evidence type="ECO:0000259" key="7">
    <source>
        <dbReference type="Pfam" id="PF13873"/>
    </source>
</evidence>
<feature type="coiled-coil region" evidence="4">
    <location>
        <begin position="699"/>
        <end position="726"/>
    </location>
</feature>
<evidence type="ECO:0000256" key="6">
    <source>
        <dbReference type="SAM" id="Phobius"/>
    </source>
</evidence>
<feature type="region of interest" description="Disordered" evidence="5">
    <location>
        <begin position="776"/>
        <end position="803"/>
    </location>
</feature>
<gene>
    <name evidence="8" type="ORF">Fcan01_27437</name>
</gene>
<dbReference type="Proteomes" id="UP000198287">
    <property type="component" value="Unassembled WGS sequence"/>
</dbReference>
<keyword evidence="6" id="KW-0472">Membrane</keyword>